<name>A0AAD8L7T4_TARER</name>
<dbReference type="EMBL" id="JAUHHV010000002">
    <property type="protein sequence ID" value="KAK1434166.1"/>
    <property type="molecule type" value="Genomic_DNA"/>
</dbReference>
<feature type="region of interest" description="Disordered" evidence="1">
    <location>
        <begin position="90"/>
        <end position="152"/>
    </location>
</feature>
<protein>
    <submittedName>
        <fullName evidence="2">Uncharacterized protein</fullName>
    </submittedName>
</protein>
<dbReference type="Proteomes" id="UP001229421">
    <property type="component" value="Unassembled WGS sequence"/>
</dbReference>
<feature type="compositionally biased region" description="Acidic residues" evidence="1">
    <location>
        <begin position="124"/>
        <end position="133"/>
    </location>
</feature>
<proteinExistence type="predicted"/>
<organism evidence="2 3">
    <name type="scientific">Tagetes erecta</name>
    <name type="common">African marigold</name>
    <dbReference type="NCBI Taxonomy" id="13708"/>
    <lineage>
        <taxon>Eukaryota</taxon>
        <taxon>Viridiplantae</taxon>
        <taxon>Streptophyta</taxon>
        <taxon>Embryophyta</taxon>
        <taxon>Tracheophyta</taxon>
        <taxon>Spermatophyta</taxon>
        <taxon>Magnoliopsida</taxon>
        <taxon>eudicotyledons</taxon>
        <taxon>Gunneridae</taxon>
        <taxon>Pentapetalae</taxon>
        <taxon>asterids</taxon>
        <taxon>campanulids</taxon>
        <taxon>Asterales</taxon>
        <taxon>Asteraceae</taxon>
        <taxon>Asteroideae</taxon>
        <taxon>Heliantheae alliance</taxon>
        <taxon>Tageteae</taxon>
        <taxon>Tagetes</taxon>
    </lineage>
</organism>
<evidence type="ECO:0000256" key="1">
    <source>
        <dbReference type="SAM" id="MobiDB-lite"/>
    </source>
</evidence>
<keyword evidence="3" id="KW-1185">Reference proteome</keyword>
<feature type="compositionally biased region" description="Acidic residues" evidence="1">
    <location>
        <begin position="94"/>
        <end position="114"/>
    </location>
</feature>
<feature type="region of interest" description="Disordered" evidence="1">
    <location>
        <begin position="1"/>
        <end position="37"/>
    </location>
</feature>
<dbReference type="AlphaFoldDB" id="A0AAD8L7T4"/>
<sequence>MDMDIDKKKKKKKRPSDTMASSPTSKRINKSDQQDIEELIKGSSDEAFHLSWETVNEILQVICSQKTPNDKWDVYAKSFYHKTYKLYTSFPKEQEEEEDEDEEEEEEEVEDVDLDSVLSSSEDISSEEDDEDMNIVNDDSSSEEDVPVEEDGDYRKVFRRPQITGPYDFGSYAPGEQPKCMPHHLYPLVKEAADILNPSKWPSSNPDWKKLNFVEKKISFFYTYFHSHLPTGWTYSWDTVFSLVEDYNPPMPQPRYNTKHYTPISTLDRFSAQEYDAVTRITRKDMIRIMSIVHSRTTPAYWKWSAQEVLFYCKLCSCFGIDYCQLETASDDDVSLMYVPDHNMHLNKIA</sequence>
<reference evidence="2" key="1">
    <citation type="journal article" date="2023" name="bioRxiv">
        <title>Improved chromosome-level genome assembly for marigold (Tagetes erecta).</title>
        <authorList>
            <person name="Jiang F."/>
            <person name="Yuan L."/>
            <person name="Wang S."/>
            <person name="Wang H."/>
            <person name="Xu D."/>
            <person name="Wang A."/>
            <person name="Fan W."/>
        </authorList>
    </citation>
    <scope>NUCLEOTIDE SEQUENCE</scope>
    <source>
        <strain evidence="2">WSJ</strain>
        <tissue evidence="2">Leaf</tissue>
    </source>
</reference>
<comment type="caution">
    <text evidence="2">The sequence shown here is derived from an EMBL/GenBank/DDBJ whole genome shotgun (WGS) entry which is preliminary data.</text>
</comment>
<gene>
    <name evidence="2" type="ORF">QVD17_11084</name>
</gene>
<evidence type="ECO:0000313" key="2">
    <source>
        <dbReference type="EMBL" id="KAK1434166.1"/>
    </source>
</evidence>
<feature type="compositionally biased region" description="Acidic residues" evidence="1">
    <location>
        <begin position="140"/>
        <end position="152"/>
    </location>
</feature>
<evidence type="ECO:0000313" key="3">
    <source>
        <dbReference type="Proteomes" id="UP001229421"/>
    </source>
</evidence>
<accession>A0AAD8L7T4</accession>